<keyword evidence="6" id="KW-1185">Reference proteome</keyword>
<dbReference type="PANTHER" id="PTHR47235">
    <property type="entry name" value="BLR6548 PROTEIN"/>
    <property type="match status" value="1"/>
</dbReference>
<feature type="chain" id="PRO_5041993776" evidence="3">
    <location>
        <begin position="29"/>
        <end position="445"/>
    </location>
</feature>
<dbReference type="PROSITE" id="PS51318">
    <property type="entry name" value="TAT"/>
    <property type="match status" value="1"/>
</dbReference>
<feature type="signal peptide" evidence="3">
    <location>
        <begin position="1"/>
        <end position="28"/>
    </location>
</feature>
<dbReference type="AlphaFoldDB" id="A0AAE3VR28"/>
<organism evidence="5 6">
    <name type="scientific">Amorphus orientalis</name>
    <dbReference type="NCBI Taxonomy" id="649198"/>
    <lineage>
        <taxon>Bacteria</taxon>
        <taxon>Pseudomonadati</taxon>
        <taxon>Pseudomonadota</taxon>
        <taxon>Alphaproteobacteria</taxon>
        <taxon>Hyphomicrobiales</taxon>
        <taxon>Amorphaceae</taxon>
        <taxon>Amorphus</taxon>
    </lineage>
</organism>
<dbReference type="InterPro" id="IPR028082">
    <property type="entry name" value="Peripla_BP_I"/>
</dbReference>
<dbReference type="Pfam" id="PF13458">
    <property type="entry name" value="Peripla_BP_6"/>
    <property type="match status" value="1"/>
</dbReference>
<dbReference type="InterPro" id="IPR028081">
    <property type="entry name" value="Leu-bd"/>
</dbReference>
<reference evidence="5" key="1">
    <citation type="submission" date="2023-07" db="EMBL/GenBank/DDBJ databases">
        <title>Genomic Encyclopedia of Type Strains, Phase IV (KMG-IV): sequencing the most valuable type-strain genomes for metagenomic binning, comparative biology and taxonomic classification.</title>
        <authorList>
            <person name="Goeker M."/>
        </authorList>
    </citation>
    <scope>NUCLEOTIDE SEQUENCE</scope>
    <source>
        <strain evidence="5">DSM 21202</strain>
    </source>
</reference>
<dbReference type="Gene3D" id="3.40.50.2300">
    <property type="match status" value="2"/>
</dbReference>
<accession>A0AAE3VR28</accession>
<protein>
    <submittedName>
        <fullName evidence="5">Branched-chain amino acid transport system substrate-binding protein</fullName>
    </submittedName>
</protein>
<dbReference type="RefSeq" id="WP_370874442.1">
    <property type="nucleotide sequence ID" value="NZ_JAUSUL010000003.1"/>
</dbReference>
<name>A0AAE3VR28_9HYPH</name>
<dbReference type="EMBL" id="JAUSUL010000003">
    <property type="protein sequence ID" value="MDQ0316606.1"/>
    <property type="molecule type" value="Genomic_DNA"/>
</dbReference>
<keyword evidence="2 3" id="KW-0732">Signal</keyword>
<feature type="domain" description="Leucine-binding protein" evidence="4">
    <location>
        <begin position="34"/>
        <end position="401"/>
    </location>
</feature>
<evidence type="ECO:0000313" key="6">
    <source>
        <dbReference type="Proteomes" id="UP001229244"/>
    </source>
</evidence>
<evidence type="ECO:0000256" key="2">
    <source>
        <dbReference type="ARBA" id="ARBA00022729"/>
    </source>
</evidence>
<comment type="similarity">
    <text evidence="1">Belongs to the leucine-binding protein family.</text>
</comment>
<evidence type="ECO:0000313" key="5">
    <source>
        <dbReference type="EMBL" id="MDQ0316606.1"/>
    </source>
</evidence>
<dbReference type="CDD" id="cd06334">
    <property type="entry name" value="PBP1_ABC_ligand_binding-like"/>
    <property type="match status" value="1"/>
</dbReference>
<proteinExistence type="inferred from homology"/>
<evidence type="ECO:0000256" key="3">
    <source>
        <dbReference type="SAM" id="SignalP"/>
    </source>
</evidence>
<dbReference type="SUPFAM" id="SSF53822">
    <property type="entry name" value="Periplasmic binding protein-like I"/>
    <property type="match status" value="1"/>
</dbReference>
<sequence length="445" mass="48852">MTSTRTALAGMAIAAVAFTGLATPAAQAQDGELFIPLLTYRTGPFAGSGIPIANGMADYLTMLNERDGGIGGVKIRIEECETGYNTQKGVECYESTKANDPLIYNPYSTGITLQLIPKASVDNIPVLSMAYGLSAAADGNLFPWVFNPPDTYWDGASAIIKYIAEQEGGDLSNLDGKKIGYIFLDAGYGREPIPLLEQFAKDYGFTLTQYPVPADQMQNQSSQWLNVRRDRPDYMIMWGWGAMNPTAVKEAAKIRYPMDKFIGVWWSGGEDDARPAGDGGKGFKTLNFNGVGQDFPVIQDILTHVVEPGKSQVSETARVGENLYNRGVMNSFLMAEAIRTAQEMTGKKVIDAADMRAGMENLNITEERLKEAGMEGFMAPLKLTCADHSGENDVYVQQWNGETWEKVSDWFSPMKDVVRPMLVKAAEEYVASNQPWPERSEPCAQ</sequence>
<gene>
    <name evidence="5" type="ORF">J2S73_003082</name>
</gene>
<dbReference type="Proteomes" id="UP001229244">
    <property type="component" value="Unassembled WGS sequence"/>
</dbReference>
<dbReference type="PANTHER" id="PTHR47235:SF1">
    <property type="entry name" value="BLR6548 PROTEIN"/>
    <property type="match status" value="1"/>
</dbReference>
<dbReference type="InterPro" id="IPR006311">
    <property type="entry name" value="TAT_signal"/>
</dbReference>
<comment type="caution">
    <text evidence="5">The sequence shown here is derived from an EMBL/GenBank/DDBJ whole genome shotgun (WGS) entry which is preliminary data.</text>
</comment>
<evidence type="ECO:0000256" key="1">
    <source>
        <dbReference type="ARBA" id="ARBA00010062"/>
    </source>
</evidence>
<evidence type="ECO:0000259" key="4">
    <source>
        <dbReference type="Pfam" id="PF13458"/>
    </source>
</evidence>